<dbReference type="Gene3D" id="1.20.120.350">
    <property type="entry name" value="Voltage-gated potassium channels. Chain C"/>
    <property type="match status" value="1"/>
</dbReference>
<evidence type="ECO:0000256" key="2">
    <source>
        <dbReference type="ARBA" id="ARBA00022448"/>
    </source>
</evidence>
<keyword evidence="15" id="KW-1185">Reference proteome</keyword>
<dbReference type="Pfam" id="PF02214">
    <property type="entry name" value="BTB_2"/>
    <property type="match status" value="1"/>
</dbReference>
<evidence type="ECO:0000256" key="3">
    <source>
        <dbReference type="ARBA" id="ARBA00022538"/>
    </source>
</evidence>
<dbReference type="InterPro" id="IPR011333">
    <property type="entry name" value="SKP1/BTB/POZ_sf"/>
</dbReference>
<dbReference type="Proteomes" id="UP001652625">
    <property type="component" value="Chromosome 03"/>
</dbReference>
<feature type="domain" description="Potassium channel tetramerisation-type BTB" evidence="14">
    <location>
        <begin position="11"/>
        <end position="97"/>
    </location>
</feature>
<keyword evidence="3" id="KW-0633">Potassium transport</keyword>
<keyword evidence="8 12" id="KW-1133">Transmembrane helix</keyword>
<keyword evidence="11" id="KW-0407">Ion channel</keyword>
<keyword evidence="9" id="KW-0406">Ion transport</keyword>
<dbReference type="InterPro" id="IPR028325">
    <property type="entry name" value="VG_K_chnl"/>
</dbReference>
<feature type="domain" description="Ion transport" evidence="13">
    <location>
        <begin position="147"/>
        <end position="373"/>
    </location>
</feature>
<keyword evidence="4 12" id="KW-0812">Transmembrane</keyword>
<evidence type="ECO:0000256" key="10">
    <source>
        <dbReference type="ARBA" id="ARBA00023136"/>
    </source>
</evidence>
<evidence type="ECO:0000256" key="8">
    <source>
        <dbReference type="ARBA" id="ARBA00022989"/>
    </source>
</evidence>
<dbReference type="Gene3D" id="1.10.287.70">
    <property type="match status" value="1"/>
</dbReference>
<keyword evidence="5" id="KW-0631">Potassium channel</keyword>
<dbReference type="InterPro" id="IPR005821">
    <property type="entry name" value="Ion_trans_dom"/>
</dbReference>
<dbReference type="GeneID" id="105847788"/>
<evidence type="ECO:0000256" key="1">
    <source>
        <dbReference type="ARBA" id="ARBA00004141"/>
    </source>
</evidence>
<dbReference type="SUPFAM" id="SSF54695">
    <property type="entry name" value="POZ domain"/>
    <property type="match status" value="1"/>
</dbReference>
<evidence type="ECO:0000313" key="15">
    <source>
        <dbReference type="Proteomes" id="UP001652625"/>
    </source>
</evidence>
<evidence type="ECO:0000256" key="5">
    <source>
        <dbReference type="ARBA" id="ARBA00022826"/>
    </source>
</evidence>
<proteinExistence type="predicted"/>
<comment type="subcellular location">
    <subcellularLocation>
        <location evidence="1">Membrane</location>
        <topology evidence="1">Multi-pass membrane protein</topology>
    </subcellularLocation>
</comment>
<evidence type="ECO:0000256" key="12">
    <source>
        <dbReference type="SAM" id="Phobius"/>
    </source>
</evidence>
<sequence length="410" mass="47421">MKFANSKDELIYINVSGQLFITTPQVLNNFPNSLLGNKKKRDQIQKINGELYFNRHPKVFESILNFYRYGILEQPSQVNQLIFVNDIRFYGLFDEALEVGTKGLHFREKYLSSCKTDNNRRKAHNQKNWQTYIWNVLECTDSSLFAQTFSFFSLFVIILSTVVFCMETMPIYKGNELSNENIIMKNTLLYLERFCIAFFTAESITRFFTSPNKLSFIKNISNIIDIISILPFYITLILNDNETVSAYVLRTLRLTRVFRIFKLSRYSSEMTVLGITIKESFLELRVFLLFIFVGVLIFSSAVYIAEDGDPETHFSSIPDAFWWSIVTLTTVGYGDVYPKSQTGKLVGAFCAITSILVVAIPVPIIVNNFTQNYQFLKPVSKYWEILQQKKSMNFEGFSRDISLNISQDKG</sequence>
<dbReference type="SUPFAM" id="SSF81324">
    <property type="entry name" value="Voltage-gated potassium channels"/>
    <property type="match status" value="1"/>
</dbReference>
<accession>A0ABM4BLI2</accession>
<evidence type="ECO:0000256" key="4">
    <source>
        <dbReference type="ARBA" id="ARBA00022692"/>
    </source>
</evidence>
<feature type="transmembrane region" description="Helical" evidence="12">
    <location>
        <begin position="345"/>
        <end position="366"/>
    </location>
</feature>
<name>A0ABM4BLI2_HYDVU</name>
<dbReference type="PRINTS" id="PR01491">
    <property type="entry name" value="KVCHANNEL"/>
</dbReference>
<evidence type="ECO:0000259" key="13">
    <source>
        <dbReference type="Pfam" id="PF00520"/>
    </source>
</evidence>
<dbReference type="RefSeq" id="XP_065649923.1">
    <property type="nucleotide sequence ID" value="XM_065793851.1"/>
</dbReference>
<dbReference type="InterPro" id="IPR003131">
    <property type="entry name" value="T1-type_BTB"/>
</dbReference>
<evidence type="ECO:0000256" key="11">
    <source>
        <dbReference type="ARBA" id="ARBA00023303"/>
    </source>
</evidence>
<keyword evidence="7" id="KW-0630">Potassium</keyword>
<evidence type="ECO:0000259" key="14">
    <source>
        <dbReference type="Pfam" id="PF02214"/>
    </source>
</evidence>
<keyword evidence="2" id="KW-0813">Transport</keyword>
<evidence type="ECO:0000313" key="16">
    <source>
        <dbReference type="RefSeq" id="XP_065649923.1"/>
    </source>
</evidence>
<dbReference type="InterPro" id="IPR003968">
    <property type="entry name" value="K_chnl_volt-dep_Kv"/>
</dbReference>
<reference evidence="16" key="1">
    <citation type="submission" date="2025-08" db="UniProtKB">
        <authorList>
            <consortium name="RefSeq"/>
        </authorList>
    </citation>
    <scope>IDENTIFICATION</scope>
</reference>
<gene>
    <name evidence="16" type="primary">LOC105847788</name>
</gene>
<dbReference type="PANTHER" id="PTHR11537">
    <property type="entry name" value="VOLTAGE-GATED POTASSIUM CHANNEL"/>
    <property type="match status" value="1"/>
</dbReference>
<evidence type="ECO:0000256" key="9">
    <source>
        <dbReference type="ARBA" id="ARBA00023065"/>
    </source>
</evidence>
<dbReference type="Pfam" id="PF00520">
    <property type="entry name" value="Ion_trans"/>
    <property type="match status" value="1"/>
</dbReference>
<protein>
    <submittedName>
        <fullName evidence="16">Potassium voltage-gated channel subfamily A member 2 isoform X2</fullName>
    </submittedName>
</protein>
<feature type="transmembrane region" description="Helical" evidence="12">
    <location>
        <begin position="286"/>
        <end position="305"/>
    </location>
</feature>
<feature type="transmembrane region" description="Helical" evidence="12">
    <location>
        <begin position="144"/>
        <end position="166"/>
    </location>
</feature>
<dbReference type="PANTHER" id="PTHR11537:SF254">
    <property type="entry name" value="POTASSIUM VOLTAGE-GATED CHANNEL PROTEIN SHAB"/>
    <property type="match status" value="1"/>
</dbReference>
<organism evidence="15 16">
    <name type="scientific">Hydra vulgaris</name>
    <name type="common">Hydra</name>
    <name type="synonym">Hydra attenuata</name>
    <dbReference type="NCBI Taxonomy" id="6087"/>
    <lineage>
        <taxon>Eukaryota</taxon>
        <taxon>Metazoa</taxon>
        <taxon>Cnidaria</taxon>
        <taxon>Hydrozoa</taxon>
        <taxon>Hydroidolina</taxon>
        <taxon>Anthoathecata</taxon>
        <taxon>Aplanulata</taxon>
        <taxon>Hydridae</taxon>
        <taxon>Hydra</taxon>
    </lineage>
</organism>
<evidence type="ECO:0000256" key="6">
    <source>
        <dbReference type="ARBA" id="ARBA00022882"/>
    </source>
</evidence>
<keyword evidence="10 12" id="KW-0472">Membrane</keyword>
<dbReference type="InterPro" id="IPR027359">
    <property type="entry name" value="Volt_channel_dom_sf"/>
</dbReference>
<evidence type="ECO:0000256" key="7">
    <source>
        <dbReference type="ARBA" id="ARBA00022958"/>
    </source>
</evidence>
<dbReference type="Gene3D" id="3.30.710.10">
    <property type="entry name" value="Potassium Channel Kv1.1, Chain A"/>
    <property type="match status" value="1"/>
</dbReference>
<dbReference type="PRINTS" id="PR00169">
    <property type="entry name" value="KCHANNEL"/>
</dbReference>
<keyword evidence="6" id="KW-0851">Voltage-gated channel</keyword>
<feature type="transmembrane region" description="Helical" evidence="12">
    <location>
        <begin position="320"/>
        <end position="338"/>
    </location>
</feature>